<evidence type="ECO:0000313" key="5">
    <source>
        <dbReference type="EMBL" id="CDI04730.1"/>
    </source>
</evidence>
<keyword evidence="6" id="KW-1185">Reference proteome</keyword>
<evidence type="ECO:0000256" key="1">
    <source>
        <dbReference type="ARBA" id="ARBA00022741"/>
    </source>
</evidence>
<feature type="domain" description="UvrD-like helicase C-terminal" evidence="4">
    <location>
        <begin position="418"/>
        <end position="467"/>
    </location>
</feature>
<sequence length="480" mass="52602">MTSPKASRRSRKRPCASAPPASPAPTPLNSDQARAVSELSSALDRGDPVCRLLGYAGTGKSFSVVRLLQAYATYRPVLLTAPTNKAAAVLRAMAAEIGGQVETATIHKILGLRPEVDADRGRYILKRVRQPAIEDGALIVVDECSMVDSLLLGHILQAAQSARAQVLFVGDPAQLPPIFEPDSPAFSGHGVTARLTQIVRQKADHPILAMTQKIRDAMQGGPVPVFETKHSTDGSLIHLGAAEFEAAMLAAMHRPEYHADSDYCRVLGWTNGKTDHYNRLIRRSLLGQPAEQQALLPGETVVACSPILELGISIGDSVAVLNAVPDIRHSIPALKARIANSKGKQLDVWVVTPDGKEVYKQELSKLAKVANQLQSEFNDHRNGNTLSMYPQLSDKRRRAAWVTFFEFKDESFSDLRPVHASTVHRSQGSTYEKVFVDLTDIGRSTRRDVLLRLLYVALTRSRGDVYVTGELPERLYREPD</sequence>
<keyword evidence="5" id="KW-0347">Helicase</keyword>
<dbReference type="SUPFAM" id="SSF52540">
    <property type="entry name" value="P-loop containing nucleoside triphosphate hydrolases"/>
    <property type="match status" value="1"/>
</dbReference>
<keyword evidence="2" id="KW-0067">ATP-binding</keyword>
<protein>
    <submittedName>
        <fullName evidence="5">Bacteriophage-type DNA helicase</fullName>
    </submittedName>
</protein>
<dbReference type="OrthoDB" id="9763659at2"/>
<dbReference type="Gene3D" id="3.40.50.300">
    <property type="entry name" value="P-loop containing nucleotide triphosphate hydrolases"/>
    <property type="match status" value="2"/>
</dbReference>
<dbReference type="Proteomes" id="UP000035760">
    <property type="component" value="Unassembled WGS sequence"/>
</dbReference>
<feature type="region of interest" description="Disordered" evidence="3">
    <location>
        <begin position="1"/>
        <end position="30"/>
    </location>
</feature>
<dbReference type="Pfam" id="PF13604">
    <property type="entry name" value="AAA_30"/>
    <property type="match status" value="1"/>
</dbReference>
<feature type="compositionally biased region" description="Basic residues" evidence="3">
    <location>
        <begin position="1"/>
        <end position="14"/>
    </location>
</feature>
<evidence type="ECO:0000256" key="3">
    <source>
        <dbReference type="SAM" id="MobiDB-lite"/>
    </source>
</evidence>
<dbReference type="AlphaFoldDB" id="W6MD87"/>
<dbReference type="Pfam" id="PF13538">
    <property type="entry name" value="UvrD_C_2"/>
    <property type="match status" value="1"/>
</dbReference>
<reference evidence="5" key="2">
    <citation type="submission" date="2014-03" db="EMBL/GenBank/DDBJ databases">
        <title>Candidatus Competibacter-lineage genomes retrieved from metagenomes reveal functional metabolic diversity.</title>
        <authorList>
            <person name="McIlroy S.J."/>
            <person name="Albertsen M."/>
            <person name="Andresen E.K."/>
            <person name="Saunders A.M."/>
            <person name="Kristiansen R."/>
            <person name="Stokholm-Bjerregaard M."/>
            <person name="Nielsen K.L."/>
            <person name="Nielsen P.H."/>
        </authorList>
    </citation>
    <scope>NUCLEOTIDE SEQUENCE</scope>
    <source>
        <strain evidence="5">Run_A_D11</strain>
    </source>
</reference>
<accession>W6MD87</accession>
<proteinExistence type="predicted"/>
<dbReference type="EMBL" id="CBTJ020000117">
    <property type="protein sequence ID" value="CDI04730.1"/>
    <property type="molecule type" value="Genomic_DNA"/>
</dbReference>
<comment type="caution">
    <text evidence="5">The sequence shown here is derived from an EMBL/GenBank/DDBJ whole genome shotgun (WGS) entry which is preliminary data.</text>
</comment>
<dbReference type="InterPro" id="IPR050534">
    <property type="entry name" value="Coronavir_polyprotein_1ab"/>
</dbReference>
<dbReference type="RefSeq" id="WP_048677127.1">
    <property type="nucleotide sequence ID" value="NZ_CBTJ020000117.1"/>
</dbReference>
<reference evidence="5" key="1">
    <citation type="submission" date="2013-07" db="EMBL/GenBank/DDBJ databases">
        <authorList>
            <person name="McIlroy S."/>
        </authorList>
    </citation>
    <scope>NUCLEOTIDE SEQUENCE [LARGE SCALE GENOMIC DNA]</scope>
    <source>
        <strain evidence="5">Run_A_D11</strain>
    </source>
</reference>
<evidence type="ECO:0000259" key="4">
    <source>
        <dbReference type="Pfam" id="PF13538"/>
    </source>
</evidence>
<name>W6MD87_9GAMM</name>
<gene>
    <name evidence="5" type="ORF">BN873_p50007</name>
</gene>
<dbReference type="InterPro" id="IPR027785">
    <property type="entry name" value="UvrD-like_helicase_C"/>
</dbReference>
<keyword evidence="5" id="KW-0378">Hydrolase</keyword>
<dbReference type="GO" id="GO:0005524">
    <property type="term" value="F:ATP binding"/>
    <property type="evidence" value="ECO:0007669"/>
    <property type="project" value="UniProtKB-KW"/>
</dbReference>
<dbReference type="GO" id="GO:0003678">
    <property type="term" value="F:DNA helicase activity"/>
    <property type="evidence" value="ECO:0007669"/>
    <property type="project" value="UniProtKB-ARBA"/>
</dbReference>
<keyword evidence="1" id="KW-0547">Nucleotide-binding</keyword>
<dbReference type="CDD" id="cd18809">
    <property type="entry name" value="SF1_C_RecD"/>
    <property type="match status" value="1"/>
</dbReference>
<organism evidence="5 6">
    <name type="scientific">Candidatus Competibacter denitrificans Run_A_D11</name>
    <dbReference type="NCBI Taxonomy" id="1400863"/>
    <lineage>
        <taxon>Bacteria</taxon>
        <taxon>Pseudomonadati</taxon>
        <taxon>Pseudomonadota</taxon>
        <taxon>Gammaproteobacteria</taxon>
        <taxon>Candidatus Competibacteraceae</taxon>
        <taxon>Candidatus Competibacter</taxon>
    </lineage>
</organism>
<dbReference type="PANTHER" id="PTHR43788:SF6">
    <property type="entry name" value="DNA HELICASE B"/>
    <property type="match status" value="1"/>
</dbReference>
<evidence type="ECO:0000256" key="2">
    <source>
        <dbReference type="ARBA" id="ARBA00022840"/>
    </source>
</evidence>
<dbReference type="InterPro" id="IPR027417">
    <property type="entry name" value="P-loop_NTPase"/>
</dbReference>
<dbReference type="PANTHER" id="PTHR43788">
    <property type="entry name" value="DNA2/NAM7 HELICASE FAMILY MEMBER"/>
    <property type="match status" value="1"/>
</dbReference>
<evidence type="ECO:0000313" key="6">
    <source>
        <dbReference type="Proteomes" id="UP000035760"/>
    </source>
</evidence>